<gene>
    <name evidence="1" type="primary">MTHFSD</name>
</gene>
<proteinExistence type="predicted"/>
<dbReference type="InterPro" id="IPR002698">
    <property type="entry name" value="FTHF_cligase"/>
</dbReference>
<reference evidence="1" key="1">
    <citation type="submission" date="2025-08" db="UniProtKB">
        <authorList>
            <consortium name="Ensembl"/>
        </authorList>
    </citation>
    <scope>IDENTIFICATION</scope>
</reference>
<accession>A0A8C7HIZ4</accession>
<dbReference type="PANTHER" id="PTHR13017">
    <property type="entry name" value="5-FORMYLTETRAHYDROFOLATE CYCLO-LIGASE-RELATED"/>
    <property type="match status" value="1"/>
</dbReference>
<keyword evidence="2" id="KW-1185">Reference proteome</keyword>
<dbReference type="GeneTree" id="ENSGT00390000011730"/>
<evidence type="ECO:0000313" key="1">
    <source>
        <dbReference type="Ensembl" id="ENSOKIP00005058243.1"/>
    </source>
</evidence>
<dbReference type="AlphaFoldDB" id="A0A8C7HIZ4"/>
<dbReference type="Proteomes" id="UP000694557">
    <property type="component" value="Unassembled WGS sequence"/>
</dbReference>
<evidence type="ECO:0000313" key="2">
    <source>
        <dbReference type="Proteomes" id="UP000694557"/>
    </source>
</evidence>
<protein>
    <submittedName>
        <fullName evidence="1">Methenyltetrahydrofolate synthetase domain containing</fullName>
    </submittedName>
</protein>
<dbReference type="Ensembl" id="ENSOKIT00005061912.1">
    <property type="protein sequence ID" value="ENSOKIP00005058243.1"/>
    <property type="gene ID" value="ENSOKIG00005024959.1"/>
</dbReference>
<sequence>MEAVITINPGATKWDIREKVWDYIEAKNLANFPRPVHNRIPNFKGAVPACDRLSALQEFKSSQTVKAGGQVQATGGPDQIQAPKIQLEKVERVRVNQRQIPPSRSSTITSNCLLLCPSLYRSQASRKKRLCFMKGKDDTFTVPM</sequence>
<dbReference type="GO" id="GO:0005737">
    <property type="term" value="C:cytoplasm"/>
    <property type="evidence" value="ECO:0007669"/>
    <property type="project" value="TreeGrafter"/>
</dbReference>
<reference evidence="1" key="2">
    <citation type="submission" date="2025-09" db="UniProtKB">
        <authorList>
            <consortium name="Ensembl"/>
        </authorList>
    </citation>
    <scope>IDENTIFICATION</scope>
</reference>
<dbReference type="PANTHER" id="PTHR13017:SF0">
    <property type="entry name" value="METHENYLTETRAHYDROFOLATE SYNTHASE DOMAIN-CONTAINING PROTEIN"/>
    <property type="match status" value="1"/>
</dbReference>
<organism evidence="1 2">
    <name type="scientific">Oncorhynchus kisutch</name>
    <name type="common">Coho salmon</name>
    <name type="synonym">Salmo kisutch</name>
    <dbReference type="NCBI Taxonomy" id="8019"/>
    <lineage>
        <taxon>Eukaryota</taxon>
        <taxon>Metazoa</taxon>
        <taxon>Chordata</taxon>
        <taxon>Craniata</taxon>
        <taxon>Vertebrata</taxon>
        <taxon>Euteleostomi</taxon>
        <taxon>Actinopterygii</taxon>
        <taxon>Neopterygii</taxon>
        <taxon>Teleostei</taxon>
        <taxon>Protacanthopterygii</taxon>
        <taxon>Salmoniformes</taxon>
        <taxon>Salmonidae</taxon>
        <taxon>Salmoninae</taxon>
        <taxon>Oncorhynchus</taxon>
    </lineage>
</organism>
<name>A0A8C7HIZ4_ONCKI</name>